<sequence>MIEFPEKSIPVLYIPEPPLGFGHGQASDHPKDGLTLYGPASTPDRAQITIGAIGTKHGLDLLRRWLDAISTPVAIPPRGKRDKEFRLHLSDFPGLEEAFGIRVDLGAMITCEIDPADIRAAIAIENHHEAVAATTKLFIDPIERHAKNEERTVDVWIVVVPENVFETCRPVAGQRRKVELLKGELSRRQKGRADLPLLAGVIDDALEAVFDDIPDFHRQIKAKLLKLGMTSQLIRETTLAPEEFVNKAGYPKRGTQDSATVAWNLATGLFYKTQAEPPWKIAGMRPGVCYVGLVFKLLPNHPDNHACCAAQMFLSEGDGVVFRGANGPWQTENREFHLSDLAAGKLIKTVLDTYKQRFGAYPKELFIHGRTKFNDAEWEAFSRAAPDGTNIVGVRIQSTHGETKLFRDGDYPCLRGTAIQLGDKDAYLWTTGYAPRIDTYIGPETPNPLFVTVLRASGEYPPIVTVLADILGLTKINYNACNFSDGLPVTIRFADKVGEVLTMGSAAGAEKQPFKFYI</sequence>
<name>A0A5C5CD98_9HYPH</name>
<evidence type="ECO:0000313" key="2">
    <source>
        <dbReference type="EMBL" id="TNV09292.1"/>
    </source>
</evidence>
<evidence type="ECO:0000313" key="1">
    <source>
        <dbReference type="EMBL" id="MBB4095528.1"/>
    </source>
</evidence>
<dbReference type="EMBL" id="JACIEX010000011">
    <property type="protein sequence ID" value="MBB4095528.1"/>
    <property type="molecule type" value="Genomic_DNA"/>
</dbReference>
<dbReference type="Proteomes" id="UP000553980">
    <property type="component" value="Unassembled WGS sequence"/>
</dbReference>
<reference evidence="2 3" key="1">
    <citation type="journal article" date="2011" name="Int. J. Syst. Evol. Microbiol.">
        <title>Ochrobactrum pecoris sp. nov., isolated from farm animals.</title>
        <authorList>
            <person name="Kampfer P."/>
            <person name="Huber B."/>
            <person name="Busse H.J."/>
            <person name="Scholz H.C."/>
            <person name="Tomaso H."/>
            <person name="Hotzel H."/>
            <person name="Melzer F."/>
        </authorList>
    </citation>
    <scope>NUCLEOTIDE SEQUENCE [LARGE SCALE GENOMIC DNA]</scope>
    <source>
        <strain evidence="2 3">08RB2639</strain>
    </source>
</reference>
<dbReference type="InterPro" id="IPR036397">
    <property type="entry name" value="RNaseH_sf"/>
</dbReference>
<dbReference type="Proteomes" id="UP000313390">
    <property type="component" value="Unassembled WGS sequence"/>
</dbReference>
<reference evidence="2" key="2">
    <citation type="submission" date="2019-06" db="EMBL/GenBank/DDBJ databases">
        <authorList>
            <person name="Hu M."/>
        </authorList>
    </citation>
    <scope>NUCLEOTIDE SEQUENCE</scope>
    <source>
        <strain evidence="2">08RB2639</strain>
    </source>
</reference>
<proteinExistence type="predicted"/>
<gene>
    <name evidence="2" type="ORF">FIB18_21275</name>
    <name evidence="1" type="ORF">GGQ79_004080</name>
</gene>
<comment type="caution">
    <text evidence="2">The sequence shown here is derived from an EMBL/GenBank/DDBJ whole genome shotgun (WGS) entry which is preliminary data.</text>
</comment>
<dbReference type="EMBL" id="VEWK01000014">
    <property type="protein sequence ID" value="TNV09292.1"/>
    <property type="molecule type" value="Genomic_DNA"/>
</dbReference>
<evidence type="ECO:0008006" key="5">
    <source>
        <dbReference type="Google" id="ProtNLM"/>
    </source>
</evidence>
<protein>
    <recommendedName>
        <fullName evidence="5">Piwi domain-containing protein</fullName>
    </recommendedName>
</protein>
<evidence type="ECO:0000313" key="4">
    <source>
        <dbReference type="Proteomes" id="UP000553980"/>
    </source>
</evidence>
<dbReference type="SUPFAM" id="SSF53098">
    <property type="entry name" value="Ribonuclease H-like"/>
    <property type="match status" value="1"/>
</dbReference>
<dbReference type="RefSeq" id="WP_140022619.1">
    <property type="nucleotide sequence ID" value="NZ_JACIEX010000011.1"/>
</dbReference>
<organism evidence="2 3">
    <name type="scientific">Brucella pecoris</name>
    <dbReference type="NCBI Taxonomy" id="867683"/>
    <lineage>
        <taxon>Bacteria</taxon>
        <taxon>Pseudomonadati</taxon>
        <taxon>Pseudomonadota</taxon>
        <taxon>Alphaproteobacteria</taxon>
        <taxon>Hyphomicrobiales</taxon>
        <taxon>Brucellaceae</taxon>
        <taxon>Brucella/Ochrobactrum group</taxon>
        <taxon>Brucella</taxon>
    </lineage>
</organism>
<dbReference type="InterPro" id="IPR012337">
    <property type="entry name" value="RNaseH-like_sf"/>
</dbReference>
<dbReference type="AlphaFoldDB" id="A0A5C5CD98"/>
<reference evidence="1 4" key="3">
    <citation type="submission" date="2020-08" db="EMBL/GenBank/DDBJ databases">
        <title>Genomic Encyclopedia of Type Strains, Phase IV (KMG-IV): sequencing the most valuable type-strain genomes for metagenomic binning, comparative biology and taxonomic classification.</title>
        <authorList>
            <person name="Goeker M."/>
        </authorList>
    </citation>
    <scope>NUCLEOTIDE SEQUENCE [LARGE SCALE GENOMIC DNA]</scope>
    <source>
        <strain evidence="1 4">DSM 23868</strain>
    </source>
</reference>
<dbReference type="OrthoDB" id="580851at2"/>
<dbReference type="CDD" id="cd04659">
    <property type="entry name" value="Piwi_piwi-like_ProArk"/>
    <property type="match status" value="1"/>
</dbReference>
<dbReference type="GO" id="GO:0003676">
    <property type="term" value="F:nucleic acid binding"/>
    <property type="evidence" value="ECO:0007669"/>
    <property type="project" value="InterPro"/>
</dbReference>
<dbReference type="Gene3D" id="3.30.420.10">
    <property type="entry name" value="Ribonuclease H-like superfamily/Ribonuclease H"/>
    <property type="match status" value="1"/>
</dbReference>
<accession>A0A5C5CD98</accession>
<keyword evidence="4" id="KW-1185">Reference proteome</keyword>
<evidence type="ECO:0000313" key="3">
    <source>
        <dbReference type="Proteomes" id="UP000313390"/>
    </source>
</evidence>